<evidence type="ECO:0000313" key="2">
    <source>
        <dbReference type="Proteomes" id="UP000078200"/>
    </source>
</evidence>
<sequence>MPLNVIYIKFEYQLVIASDLGGLKLFKIIPQYKCFKFSFSLLSAMSRLCNSNSDLTKTKQTNPNQFKEHDAMMKNSLRPNIGEHYWKIDRLSCSDGFVRCLFGSLETPTLIVLKFLAENSLIIVTQFYGRT</sequence>
<dbReference type="EnsemblMetazoa" id="GAUT006608-RA">
    <property type="protein sequence ID" value="GAUT006608-PA"/>
    <property type="gene ID" value="GAUT006608"/>
</dbReference>
<keyword evidence="2" id="KW-1185">Reference proteome</keyword>
<organism evidence="1 2">
    <name type="scientific">Glossina austeni</name>
    <name type="common">Savannah tsetse fly</name>
    <dbReference type="NCBI Taxonomy" id="7395"/>
    <lineage>
        <taxon>Eukaryota</taxon>
        <taxon>Metazoa</taxon>
        <taxon>Ecdysozoa</taxon>
        <taxon>Arthropoda</taxon>
        <taxon>Hexapoda</taxon>
        <taxon>Insecta</taxon>
        <taxon>Pterygota</taxon>
        <taxon>Neoptera</taxon>
        <taxon>Endopterygota</taxon>
        <taxon>Diptera</taxon>
        <taxon>Brachycera</taxon>
        <taxon>Muscomorpha</taxon>
        <taxon>Hippoboscoidea</taxon>
        <taxon>Glossinidae</taxon>
        <taxon>Glossina</taxon>
    </lineage>
</organism>
<dbReference type="AlphaFoldDB" id="A0A1A9UJ94"/>
<name>A0A1A9UJ94_GLOAU</name>
<protein>
    <submittedName>
        <fullName evidence="1">Uncharacterized protein</fullName>
    </submittedName>
</protein>
<evidence type="ECO:0000313" key="1">
    <source>
        <dbReference type="EnsemblMetazoa" id="GAUT006608-PA"/>
    </source>
</evidence>
<reference evidence="1" key="1">
    <citation type="submission" date="2020-05" db="UniProtKB">
        <authorList>
            <consortium name="EnsemblMetazoa"/>
        </authorList>
    </citation>
    <scope>IDENTIFICATION</scope>
    <source>
        <strain evidence="1">TTRI</strain>
    </source>
</reference>
<proteinExistence type="predicted"/>
<dbReference type="VEuPathDB" id="VectorBase:GAUT006608"/>
<dbReference type="Proteomes" id="UP000078200">
    <property type="component" value="Unassembled WGS sequence"/>
</dbReference>
<accession>A0A1A9UJ94</accession>